<reference evidence="2 3" key="1">
    <citation type="journal article" date="2019" name="Int. J. Syst. Evol. Microbiol.">
        <title>The Global Catalogue of Microorganisms (GCM) 10K type strain sequencing project: providing services to taxonomists for standard genome sequencing and annotation.</title>
        <authorList>
            <consortium name="The Broad Institute Genomics Platform"/>
            <consortium name="The Broad Institute Genome Sequencing Center for Infectious Disease"/>
            <person name="Wu L."/>
            <person name="Ma J."/>
        </authorList>
    </citation>
    <scope>NUCLEOTIDE SEQUENCE [LARGE SCALE GENOMIC DNA]</scope>
    <source>
        <strain evidence="2 3">JCM 16328</strain>
    </source>
</reference>
<keyword evidence="3" id="KW-1185">Reference proteome</keyword>
<dbReference type="InterPro" id="IPR016181">
    <property type="entry name" value="Acyl_CoA_acyltransferase"/>
</dbReference>
<dbReference type="EMBL" id="BAAADV010000001">
    <property type="protein sequence ID" value="GAA0669753.1"/>
    <property type="molecule type" value="Genomic_DNA"/>
</dbReference>
<dbReference type="RefSeq" id="WP_343773304.1">
    <property type="nucleotide sequence ID" value="NZ_BAAADV010000001.1"/>
</dbReference>
<dbReference type="GO" id="GO:0016747">
    <property type="term" value="F:acyltransferase activity, transferring groups other than amino-acyl groups"/>
    <property type="evidence" value="ECO:0007669"/>
    <property type="project" value="InterPro"/>
</dbReference>
<proteinExistence type="predicted"/>
<feature type="domain" description="N-acetyltransferase" evidence="1">
    <location>
        <begin position="8"/>
        <end position="133"/>
    </location>
</feature>
<evidence type="ECO:0000259" key="1">
    <source>
        <dbReference type="PROSITE" id="PS51186"/>
    </source>
</evidence>
<dbReference type="Gene3D" id="3.40.630.30">
    <property type="match status" value="1"/>
</dbReference>
<organism evidence="2 3">
    <name type="scientific">Natronoarchaeum mannanilyticum</name>
    <dbReference type="NCBI Taxonomy" id="926360"/>
    <lineage>
        <taxon>Archaea</taxon>
        <taxon>Methanobacteriati</taxon>
        <taxon>Methanobacteriota</taxon>
        <taxon>Stenosarchaea group</taxon>
        <taxon>Halobacteria</taxon>
        <taxon>Halobacteriales</taxon>
        <taxon>Natronoarchaeaceae</taxon>
    </lineage>
</organism>
<dbReference type="PROSITE" id="PS51186">
    <property type="entry name" value="GNAT"/>
    <property type="match status" value="1"/>
</dbReference>
<evidence type="ECO:0000313" key="3">
    <source>
        <dbReference type="Proteomes" id="UP001500420"/>
    </source>
</evidence>
<dbReference type="Proteomes" id="UP001500420">
    <property type="component" value="Unassembled WGS sequence"/>
</dbReference>
<gene>
    <name evidence="2" type="ORF">GCM10009020_14800</name>
</gene>
<dbReference type="SUPFAM" id="SSF55729">
    <property type="entry name" value="Acyl-CoA N-acyltransferases (Nat)"/>
    <property type="match status" value="1"/>
</dbReference>
<protein>
    <submittedName>
        <fullName evidence="2">GNAT family N-acetyltransferase</fullName>
    </submittedName>
</protein>
<dbReference type="InterPro" id="IPR000182">
    <property type="entry name" value="GNAT_dom"/>
</dbReference>
<comment type="caution">
    <text evidence="2">The sequence shown here is derived from an EMBL/GenBank/DDBJ whole genome shotgun (WGS) entry which is preliminary data.</text>
</comment>
<evidence type="ECO:0000313" key="2">
    <source>
        <dbReference type="EMBL" id="GAA0669753.1"/>
    </source>
</evidence>
<dbReference type="AlphaFoldDB" id="A0AAV3TAM7"/>
<accession>A0AAV3TAM7</accession>
<dbReference type="Pfam" id="PF13508">
    <property type="entry name" value="Acetyltransf_7"/>
    <property type="match status" value="1"/>
</dbReference>
<name>A0AAV3TAM7_9EURY</name>
<sequence>MERDALDVEVRRAEADDRLAVRRQLDAAVLAVDDLDERLAAGDVLVAEADGRVVGTIVLSPRENSEGAHVDAIAVRRRRRGRGVGRTLIHRAREDYGPLAAEFDAGVRPFYESLEFAIEPTDADDDRYRGVLK</sequence>